<gene>
    <name evidence="15" type="ORF">SK128_003689</name>
</gene>
<dbReference type="PANTHER" id="PTHR10157:SF29">
    <property type="entry name" value="DOPAMINE BETA-HYDROXYLASE"/>
    <property type="match status" value="1"/>
</dbReference>
<dbReference type="GO" id="GO:0030667">
    <property type="term" value="C:secretory granule membrane"/>
    <property type="evidence" value="ECO:0007669"/>
    <property type="project" value="TreeGrafter"/>
</dbReference>
<keyword evidence="12" id="KW-0325">Glycoprotein</keyword>
<evidence type="ECO:0000256" key="2">
    <source>
        <dbReference type="ARBA" id="ARBA00004370"/>
    </source>
</evidence>
<evidence type="ECO:0000256" key="3">
    <source>
        <dbReference type="ARBA" id="ARBA00010676"/>
    </source>
</evidence>
<dbReference type="PANTHER" id="PTHR10157">
    <property type="entry name" value="DOPAMINE BETA HYDROXYLASE RELATED"/>
    <property type="match status" value="1"/>
</dbReference>
<keyword evidence="6" id="KW-1133">Transmembrane helix</keyword>
<dbReference type="GO" id="GO:0006589">
    <property type="term" value="P:octopamine biosynthetic process"/>
    <property type="evidence" value="ECO:0007669"/>
    <property type="project" value="TreeGrafter"/>
</dbReference>
<evidence type="ECO:0008006" key="17">
    <source>
        <dbReference type="Google" id="ProtNLM"/>
    </source>
</evidence>
<feature type="domain" description="Copper type II ascorbate-dependent monooxygenase C-terminal" evidence="14">
    <location>
        <begin position="251"/>
        <end position="406"/>
    </location>
</feature>
<evidence type="ECO:0000256" key="6">
    <source>
        <dbReference type="ARBA" id="ARBA00022989"/>
    </source>
</evidence>
<dbReference type="InterPro" id="IPR000323">
    <property type="entry name" value="Cu2_ascorb_mOase_N"/>
</dbReference>
<dbReference type="PROSITE" id="PS00084">
    <property type="entry name" value="CU2_MONOOXYGENASE_1"/>
    <property type="match status" value="1"/>
</dbReference>
<evidence type="ECO:0000256" key="11">
    <source>
        <dbReference type="ARBA" id="ARBA00023157"/>
    </source>
</evidence>
<evidence type="ECO:0000256" key="8">
    <source>
        <dbReference type="ARBA" id="ARBA00023008"/>
    </source>
</evidence>
<reference evidence="15 16" key="1">
    <citation type="submission" date="2023-11" db="EMBL/GenBank/DDBJ databases">
        <title>Halocaridina rubra genome assembly.</title>
        <authorList>
            <person name="Smith C."/>
        </authorList>
    </citation>
    <scope>NUCLEOTIDE SEQUENCE [LARGE SCALE GENOMIC DNA]</scope>
    <source>
        <strain evidence="15">EP-1</strain>
        <tissue evidence="15">Whole</tissue>
    </source>
</reference>
<dbReference type="PRINTS" id="PR00767">
    <property type="entry name" value="DBMONOXGNASE"/>
</dbReference>
<dbReference type="GO" id="GO:0042421">
    <property type="term" value="P:norepinephrine biosynthetic process"/>
    <property type="evidence" value="ECO:0007669"/>
    <property type="project" value="TreeGrafter"/>
</dbReference>
<comment type="caution">
    <text evidence="15">The sequence shown here is derived from an EMBL/GenBank/DDBJ whole genome shotgun (WGS) entry which is preliminary data.</text>
</comment>
<dbReference type="InterPro" id="IPR008977">
    <property type="entry name" value="PHM/PNGase_F_dom_sf"/>
</dbReference>
<dbReference type="SUPFAM" id="SSF49742">
    <property type="entry name" value="PHM/PNGase F"/>
    <property type="match status" value="2"/>
</dbReference>
<evidence type="ECO:0000256" key="4">
    <source>
        <dbReference type="ARBA" id="ARBA00022692"/>
    </source>
</evidence>
<keyword evidence="7" id="KW-0560">Oxidoreductase</keyword>
<evidence type="ECO:0000256" key="10">
    <source>
        <dbReference type="ARBA" id="ARBA00023136"/>
    </source>
</evidence>
<dbReference type="Gene3D" id="2.60.120.230">
    <property type="match status" value="1"/>
</dbReference>
<keyword evidence="9" id="KW-0503">Monooxygenase</keyword>
<evidence type="ECO:0000259" key="14">
    <source>
        <dbReference type="Pfam" id="PF03712"/>
    </source>
</evidence>
<evidence type="ECO:0000259" key="13">
    <source>
        <dbReference type="Pfam" id="PF01082"/>
    </source>
</evidence>
<dbReference type="FunFam" id="2.60.120.230:FF:000001">
    <property type="entry name" value="Monooxygenase, DBH-like 1"/>
    <property type="match status" value="1"/>
</dbReference>
<comment type="subcellular location">
    <subcellularLocation>
        <location evidence="2">Membrane</location>
    </subcellularLocation>
</comment>
<dbReference type="InterPro" id="IPR036939">
    <property type="entry name" value="Cu2_ascorb_mOase_N_sf"/>
</dbReference>
<sequence length="503" mass="57564">NALVDSDERMVVASHQTCRDFRYKVTDGVIKFTFSRLFDTCFPEHYIIEGGTTHIIWSWGIGPLYRLGGVRAAGDAHGLTRIQLLKPNLSVSNHHKKECKLLEVRSKHTEVPDDETTYWCTVEKLPDSFRKKHHVLEFGPAIQAGNEDIVHHMELFHCEYPPEFEVPRYQGPCHAADRAPEIDACKRVLAAWAMGASAFVYPKETGLPIGGPDFNPYVMLEVHYNNPDHHKGRIDSSGLALHYTHRLREHDAGIMELGLEYTDKMAIPPQMASYTLSGYCVPECTALGLPEEGIYIFGSQLHTHLTGVKTWTKHLRGKEELPELNRDNHYSTHFQEIRRLPQPVHIQQGDALIMSCEFTTLDRENVTVGGFAISDEMCVNYVHYYPKVDLEVCKSSVDTKTLMAYFDFMKKQELQETSPDLGWRENYHAIQWTPLRAGALYDMYDNAPISMQCNKSSGARFPGYWENIPIPKALHTLPEPQRRCDKNFMKENENSHDEEEDII</sequence>
<dbReference type="FunFam" id="2.60.120.310:FF:000004">
    <property type="entry name" value="DBH-like monooxygenase protein 1"/>
    <property type="match status" value="1"/>
</dbReference>
<dbReference type="GO" id="GO:0005507">
    <property type="term" value="F:copper ion binding"/>
    <property type="evidence" value="ECO:0007669"/>
    <property type="project" value="InterPro"/>
</dbReference>
<dbReference type="InterPro" id="IPR014784">
    <property type="entry name" value="Cu2_ascorb_mOase-like_C"/>
</dbReference>
<dbReference type="InterPro" id="IPR028460">
    <property type="entry name" value="Tbh/DBH"/>
</dbReference>
<evidence type="ECO:0000313" key="15">
    <source>
        <dbReference type="EMBL" id="KAK7083788.1"/>
    </source>
</evidence>
<keyword evidence="16" id="KW-1185">Reference proteome</keyword>
<accession>A0AAN8XQG1</accession>
<evidence type="ECO:0000256" key="1">
    <source>
        <dbReference type="ARBA" id="ARBA00001973"/>
    </source>
</evidence>
<dbReference type="Proteomes" id="UP001381693">
    <property type="component" value="Unassembled WGS sequence"/>
</dbReference>
<dbReference type="InterPro" id="IPR000945">
    <property type="entry name" value="DBH-like"/>
</dbReference>
<keyword evidence="8" id="KW-0186">Copper</keyword>
<keyword evidence="11" id="KW-1015">Disulfide bond</keyword>
<keyword evidence="10" id="KW-0472">Membrane</keyword>
<comment type="similarity">
    <text evidence="3">Belongs to the copper type II ascorbate-dependent monooxygenase family.</text>
</comment>
<protein>
    <recommendedName>
        <fullName evidence="17">Dopamine beta-hydroxylase</fullName>
    </recommendedName>
</protein>
<dbReference type="Pfam" id="PF01082">
    <property type="entry name" value="Cu2_monooxygen"/>
    <property type="match status" value="1"/>
</dbReference>
<feature type="non-terminal residue" evidence="15">
    <location>
        <position position="1"/>
    </location>
</feature>
<proteinExistence type="inferred from homology"/>
<evidence type="ECO:0000256" key="12">
    <source>
        <dbReference type="ARBA" id="ARBA00023180"/>
    </source>
</evidence>
<organism evidence="15 16">
    <name type="scientific">Halocaridina rubra</name>
    <name type="common">Hawaiian red shrimp</name>
    <dbReference type="NCBI Taxonomy" id="373956"/>
    <lineage>
        <taxon>Eukaryota</taxon>
        <taxon>Metazoa</taxon>
        <taxon>Ecdysozoa</taxon>
        <taxon>Arthropoda</taxon>
        <taxon>Crustacea</taxon>
        <taxon>Multicrustacea</taxon>
        <taxon>Malacostraca</taxon>
        <taxon>Eumalacostraca</taxon>
        <taxon>Eucarida</taxon>
        <taxon>Decapoda</taxon>
        <taxon>Pleocyemata</taxon>
        <taxon>Caridea</taxon>
        <taxon>Atyoidea</taxon>
        <taxon>Atyidae</taxon>
        <taxon>Halocaridina</taxon>
    </lineage>
</organism>
<dbReference type="Gene3D" id="2.60.120.310">
    <property type="entry name" value="Copper type II, ascorbate-dependent monooxygenase, N-terminal domain"/>
    <property type="match status" value="1"/>
</dbReference>
<dbReference type="GO" id="GO:0004500">
    <property type="term" value="F:dopamine beta-monooxygenase activity"/>
    <property type="evidence" value="ECO:0007669"/>
    <property type="project" value="InterPro"/>
</dbReference>
<keyword evidence="5" id="KW-0479">Metal-binding</keyword>
<evidence type="ECO:0000256" key="9">
    <source>
        <dbReference type="ARBA" id="ARBA00023033"/>
    </source>
</evidence>
<evidence type="ECO:0000256" key="5">
    <source>
        <dbReference type="ARBA" id="ARBA00022723"/>
    </source>
</evidence>
<dbReference type="Pfam" id="PF03712">
    <property type="entry name" value="Cu2_monoox_C"/>
    <property type="match status" value="1"/>
</dbReference>
<dbReference type="InterPro" id="IPR024548">
    <property type="entry name" value="Cu2_monoox_C"/>
</dbReference>
<feature type="domain" description="Copper type II ascorbate-dependent monooxygenase N-terminal" evidence="13">
    <location>
        <begin position="103"/>
        <end position="230"/>
    </location>
</feature>
<dbReference type="AlphaFoldDB" id="A0AAN8XQG1"/>
<evidence type="ECO:0000313" key="16">
    <source>
        <dbReference type="Proteomes" id="UP001381693"/>
    </source>
</evidence>
<keyword evidence="4" id="KW-0812">Transmembrane</keyword>
<dbReference type="GO" id="GO:0005615">
    <property type="term" value="C:extracellular space"/>
    <property type="evidence" value="ECO:0007669"/>
    <property type="project" value="TreeGrafter"/>
</dbReference>
<dbReference type="GO" id="GO:0042420">
    <property type="term" value="P:dopamine catabolic process"/>
    <property type="evidence" value="ECO:0007669"/>
    <property type="project" value="TreeGrafter"/>
</dbReference>
<dbReference type="InterPro" id="IPR020611">
    <property type="entry name" value="Cu2_ascorb_mOase_CS-1"/>
</dbReference>
<evidence type="ECO:0000256" key="7">
    <source>
        <dbReference type="ARBA" id="ARBA00023002"/>
    </source>
</evidence>
<comment type="cofactor">
    <cofactor evidence="1">
        <name>Cu(2+)</name>
        <dbReference type="ChEBI" id="CHEBI:29036"/>
    </cofactor>
</comment>
<dbReference type="EMBL" id="JAXCGZ010002543">
    <property type="protein sequence ID" value="KAK7083788.1"/>
    <property type="molecule type" value="Genomic_DNA"/>
</dbReference>
<name>A0AAN8XQG1_HALRR</name>